<keyword evidence="1 2" id="KW-0103">Bromodomain</keyword>
<organism evidence="4 5">
    <name type="scientific">Prunus mume</name>
    <name type="common">Japanese apricot</name>
    <name type="synonym">Armeniaca mume</name>
    <dbReference type="NCBI Taxonomy" id="102107"/>
    <lineage>
        <taxon>Eukaryota</taxon>
        <taxon>Viridiplantae</taxon>
        <taxon>Streptophyta</taxon>
        <taxon>Embryophyta</taxon>
        <taxon>Tracheophyta</taxon>
        <taxon>Spermatophyta</taxon>
        <taxon>Magnoliopsida</taxon>
        <taxon>eudicotyledons</taxon>
        <taxon>Gunneridae</taxon>
        <taxon>Pentapetalae</taxon>
        <taxon>rosids</taxon>
        <taxon>fabids</taxon>
        <taxon>Rosales</taxon>
        <taxon>Rosaceae</taxon>
        <taxon>Amygdaloideae</taxon>
        <taxon>Amygdaleae</taxon>
        <taxon>Prunus</taxon>
    </lineage>
</organism>
<feature type="domain" description="Bromo" evidence="3">
    <location>
        <begin position="133"/>
        <end position="205"/>
    </location>
</feature>
<reference evidence="5" key="2">
    <citation type="submission" date="2025-08" db="UniProtKB">
        <authorList>
            <consortium name="RefSeq"/>
        </authorList>
    </citation>
    <scope>IDENTIFICATION</scope>
</reference>
<dbReference type="PANTHER" id="PTHR45926">
    <property type="entry name" value="OSJNBA0053K19.4 PROTEIN"/>
    <property type="match status" value="1"/>
</dbReference>
<dbReference type="InterPro" id="IPR001487">
    <property type="entry name" value="Bromodomain"/>
</dbReference>
<keyword evidence="4" id="KW-1185">Reference proteome</keyword>
<dbReference type="PRINTS" id="PR00503">
    <property type="entry name" value="BROMODOMAIN"/>
</dbReference>
<dbReference type="InterPro" id="IPR036427">
    <property type="entry name" value="Bromodomain-like_sf"/>
</dbReference>
<name>A0ABM0P2I0_PRUMU</name>
<evidence type="ECO:0000259" key="3">
    <source>
        <dbReference type="PROSITE" id="PS50014"/>
    </source>
</evidence>
<evidence type="ECO:0000256" key="2">
    <source>
        <dbReference type="PROSITE-ProRule" id="PRU00035"/>
    </source>
</evidence>
<dbReference type="Gene3D" id="1.20.920.10">
    <property type="entry name" value="Bromodomain-like"/>
    <property type="match status" value="1"/>
</dbReference>
<gene>
    <name evidence="5" type="primary">LOC103332496</name>
</gene>
<evidence type="ECO:0000313" key="5">
    <source>
        <dbReference type="RefSeq" id="XP_008233461.1"/>
    </source>
</evidence>
<accession>A0ABM0P2I0</accession>
<reference evidence="4" key="1">
    <citation type="journal article" date="2012" name="Nat. Commun.">
        <title>The genome of Prunus mume.</title>
        <authorList>
            <person name="Zhang Q."/>
            <person name="Chen W."/>
            <person name="Sun L."/>
            <person name="Zhao F."/>
            <person name="Huang B."/>
            <person name="Yang W."/>
            <person name="Tao Y."/>
            <person name="Wang J."/>
            <person name="Yuan Z."/>
            <person name="Fan G."/>
            <person name="Xing Z."/>
            <person name="Han C."/>
            <person name="Pan H."/>
            <person name="Zhong X."/>
            <person name="Shi W."/>
            <person name="Liang X."/>
            <person name="Du D."/>
            <person name="Sun F."/>
            <person name="Xu Z."/>
            <person name="Hao R."/>
            <person name="Lv T."/>
            <person name="Lv Y."/>
            <person name="Zheng Z."/>
            <person name="Sun M."/>
            <person name="Luo L."/>
            <person name="Cai M."/>
            <person name="Gao Y."/>
            <person name="Wang J."/>
            <person name="Yin Y."/>
            <person name="Xu X."/>
            <person name="Cheng T."/>
            <person name="Wang J."/>
        </authorList>
    </citation>
    <scope>NUCLEOTIDE SEQUENCE [LARGE SCALE GENOMIC DNA]</scope>
</reference>
<evidence type="ECO:0000256" key="1">
    <source>
        <dbReference type="ARBA" id="ARBA00023117"/>
    </source>
</evidence>
<dbReference type="SMART" id="SM00297">
    <property type="entry name" value="BROMO"/>
    <property type="match status" value="1"/>
</dbReference>
<dbReference type="InterPro" id="IPR018359">
    <property type="entry name" value="Bromodomain_CS"/>
</dbReference>
<dbReference type="Pfam" id="PF00439">
    <property type="entry name" value="Bromodomain"/>
    <property type="match status" value="1"/>
</dbReference>
<dbReference type="GeneID" id="103332496"/>
<dbReference type="Proteomes" id="UP000694861">
    <property type="component" value="Linkage group LG5"/>
</dbReference>
<sequence>METDAIDSVFAKLDQMEVDNDIHTESSVNSPNNYAKPESFKHRVDNISVKVEKFKDAYVILRQRVDAIELSSTAESSSAVKHKEKNIQSILKKQQLDIQIIKKKQQQDAWEAAAEKRMQGLMRLFGSIFREIRKHQYAWVFACPVDAERLGLHDYYKVIEKPMDFGTIDNRMKANGYKNVREMCADMRLVFENAMKYNDERHDVHVIAKTLREKFEEKWLELLPEVVIEEERWLGLGDACSSNVKM</sequence>
<dbReference type="SUPFAM" id="SSF47370">
    <property type="entry name" value="Bromodomain"/>
    <property type="match status" value="1"/>
</dbReference>
<dbReference type="PROSITE" id="PS00633">
    <property type="entry name" value="BROMODOMAIN_1"/>
    <property type="match status" value="1"/>
</dbReference>
<evidence type="ECO:0000313" key="4">
    <source>
        <dbReference type="Proteomes" id="UP000694861"/>
    </source>
</evidence>
<dbReference type="PROSITE" id="PS50014">
    <property type="entry name" value="BROMODOMAIN_2"/>
    <property type="match status" value="1"/>
</dbReference>
<protein>
    <submittedName>
        <fullName evidence="5">Transcription factor GTE6-like</fullName>
    </submittedName>
</protein>
<dbReference type="RefSeq" id="XP_008233461.1">
    <property type="nucleotide sequence ID" value="XM_008235239.1"/>
</dbReference>
<proteinExistence type="predicted"/>